<sequence>MNGDDDLEGDLDGGDLDGGGGGDVLGSEPRPARSRRTVRTLWIVGLAVAALVIGLSVNSRYGDGNHRAEAAPGPTATSSSPEPPPIRIDADRAPAVTAWYAGGGKQAVSVLSVDSDRIAVDHIRQDFNALGSDCSQLSRDVAAAQAYLPLPDAGAQDSWAAALGHLELGADGCVDGVTHSLSSQLSAASSEMYTGTMTLLSLQSQLDKINRAAVAH</sequence>
<keyword evidence="2" id="KW-0812">Transmembrane</keyword>
<proteinExistence type="predicted"/>
<name>A0ABV6WW88_9ACTN</name>
<dbReference type="EMBL" id="JBHEZY010000002">
    <property type="protein sequence ID" value="MFC1430298.1"/>
    <property type="molecule type" value="Genomic_DNA"/>
</dbReference>
<feature type="region of interest" description="Disordered" evidence="1">
    <location>
        <begin position="1"/>
        <end position="32"/>
    </location>
</feature>
<evidence type="ECO:0000256" key="2">
    <source>
        <dbReference type="SAM" id="Phobius"/>
    </source>
</evidence>
<reference evidence="3 4" key="1">
    <citation type="submission" date="2024-09" db="EMBL/GenBank/DDBJ databases">
        <authorList>
            <person name="Lee S.D."/>
        </authorList>
    </citation>
    <scope>NUCLEOTIDE SEQUENCE [LARGE SCALE GENOMIC DNA]</scope>
    <source>
        <strain evidence="3 4">N1-3</strain>
    </source>
</reference>
<protein>
    <submittedName>
        <fullName evidence="3">Uncharacterized protein</fullName>
    </submittedName>
</protein>
<comment type="caution">
    <text evidence="3">The sequence shown here is derived from an EMBL/GenBank/DDBJ whole genome shotgun (WGS) entry which is preliminary data.</text>
</comment>
<accession>A0ABV6WW88</accession>
<organism evidence="3 4">
    <name type="scientific">Streptacidiphilus alkalitolerans</name>
    <dbReference type="NCBI Taxonomy" id="3342712"/>
    <lineage>
        <taxon>Bacteria</taxon>
        <taxon>Bacillati</taxon>
        <taxon>Actinomycetota</taxon>
        <taxon>Actinomycetes</taxon>
        <taxon>Kitasatosporales</taxon>
        <taxon>Streptomycetaceae</taxon>
        <taxon>Streptacidiphilus</taxon>
    </lineage>
</organism>
<gene>
    <name evidence="3" type="ORF">ACEZDB_06430</name>
</gene>
<dbReference type="Proteomes" id="UP001592530">
    <property type="component" value="Unassembled WGS sequence"/>
</dbReference>
<evidence type="ECO:0000313" key="4">
    <source>
        <dbReference type="Proteomes" id="UP001592530"/>
    </source>
</evidence>
<feature type="transmembrane region" description="Helical" evidence="2">
    <location>
        <begin position="40"/>
        <end position="57"/>
    </location>
</feature>
<feature type="compositionally biased region" description="Acidic residues" evidence="1">
    <location>
        <begin position="1"/>
        <end position="15"/>
    </location>
</feature>
<feature type="compositionally biased region" description="Low complexity" evidence="1">
    <location>
        <begin position="70"/>
        <end position="80"/>
    </location>
</feature>
<evidence type="ECO:0000256" key="1">
    <source>
        <dbReference type="SAM" id="MobiDB-lite"/>
    </source>
</evidence>
<keyword evidence="2" id="KW-1133">Transmembrane helix</keyword>
<evidence type="ECO:0000313" key="3">
    <source>
        <dbReference type="EMBL" id="MFC1430298.1"/>
    </source>
</evidence>
<keyword evidence="2" id="KW-0472">Membrane</keyword>
<feature type="region of interest" description="Disordered" evidence="1">
    <location>
        <begin position="66"/>
        <end position="87"/>
    </location>
</feature>
<dbReference type="RefSeq" id="WP_380549718.1">
    <property type="nucleotide sequence ID" value="NZ_JBHEZY010000002.1"/>
</dbReference>